<dbReference type="InterPro" id="IPR010905">
    <property type="entry name" value="Glyco_hydro_88"/>
</dbReference>
<gene>
    <name evidence="3" type="ORF">BD626DRAFT_509477</name>
</gene>
<dbReference type="EMBL" id="VDMD01000031">
    <property type="protein sequence ID" value="TRM59018.1"/>
    <property type="molecule type" value="Genomic_DNA"/>
</dbReference>
<organism evidence="3 4">
    <name type="scientific">Schizophyllum amplum</name>
    <dbReference type="NCBI Taxonomy" id="97359"/>
    <lineage>
        <taxon>Eukaryota</taxon>
        <taxon>Fungi</taxon>
        <taxon>Dikarya</taxon>
        <taxon>Basidiomycota</taxon>
        <taxon>Agaricomycotina</taxon>
        <taxon>Agaricomycetes</taxon>
        <taxon>Agaricomycetidae</taxon>
        <taxon>Agaricales</taxon>
        <taxon>Schizophyllaceae</taxon>
        <taxon>Schizophyllum</taxon>
    </lineage>
</organism>
<evidence type="ECO:0000256" key="2">
    <source>
        <dbReference type="SAM" id="SignalP"/>
    </source>
</evidence>
<protein>
    <submittedName>
        <fullName evidence="3">Glycoside hydrolase family 105 protein</fullName>
    </submittedName>
</protein>
<dbReference type="Gene3D" id="1.50.10.10">
    <property type="match status" value="1"/>
</dbReference>
<dbReference type="PANTHER" id="PTHR33886">
    <property type="entry name" value="UNSATURATED RHAMNOGALACTURONAN HYDROLASE (EUROFUNG)"/>
    <property type="match status" value="1"/>
</dbReference>
<feature type="chain" id="PRO_5022000870" evidence="2">
    <location>
        <begin position="21"/>
        <end position="404"/>
    </location>
</feature>
<comment type="caution">
    <text evidence="3">The sequence shown here is derived from an EMBL/GenBank/DDBJ whole genome shotgun (WGS) entry which is preliminary data.</text>
</comment>
<proteinExistence type="predicted"/>
<feature type="signal peptide" evidence="2">
    <location>
        <begin position="1"/>
        <end position="20"/>
    </location>
</feature>
<dbReference type="Pfam" id="PF07470">
    <property type="entry name" value="Glyco_hydro_88"/>
    <property type="match status" value="1"/>
</dbReference>
<dbReference type="Proteomes" id="UP000320762">
    <property type="component" value="Unassembled WGS sequence"/>
</dbReference>
<dbReference type="InterPro" id="IPR052043">
    <property type="entry name" value="PolySaccharide_Degr_Enz"/>
</dbReference>
<evidence type="ECO:0000313" key="3">
    <source>
        <dbReference type="EMBL" id="TRM59018.1"/>
    </source>
</evidence>
<dbReference type="InterPro" id="IPR008928">
    <property type="entry name" value="6-hairpin_glycosidase_sf"/>
</dbReference>
<keyword evidence="4" id="KW-1185">Reference proteome</keyword>
<dbReference type="InterPro" id="IPR012341">
    <property type="entry name" value="6hp_glycosidase-like_sf"/>
</dbReference>
<evidence type="ECO:0000313" key="4">
    <source>
        <dbReference type="Proteomes" id="UP000320762"/>
    </source>
</evidence>
<reference evidence="3 4" key="1">
    <citation type="journal article" date="2019" name="New Phytol.">
        <title>Comparative genomics reveals unique wood-decay strategies and fruiting body development in the Schizophyllaceae.</title>
        <authorList>
            <person name="Almasi E."/>
            <person name="Sahu N."/>
            <person name="Krizsan K."/>
            <person name="Balint B."/>
            <person name="Kovacs G.M."/>
            <person name="Kiss B."/>
            <person name="Cseklye J."/>
            <person name="Drula E."/>
            <person name="Henrissat B."/>
            <person name="Nagy I."/>
            <person name="Chovatia M."/>
            <person name="Adam C."/>
            <person name="LaButti K."/>
            <person name="Lipzen A."/>
            <person name="Riley R."/>
            <person name="Grigoriev I.V."/>
            <person name="Nagy L.G."/>
        </authorList>
    </citation>
    <scope>NUCLEOTIDE SEQUENCE [LARGE SCALE GENOMIC DNA]</scope>
    <source>
        <strain evidence="3 4">NL-1724</strain>
    </source>
</reference>
<evidence type="ECO:0000256" key="1">
    <source>
        <dbReference type="ARBA" id="ARBA00022801"/>
    </source>
</evidence>
<dbReference type="OrthoDB" id="540611at2759"/>
<dbReference type="GO" id="GO:0016787">
    <property type="term" value="F:hydrolase activity"/>
    <property type="evidence" value="ECO:0007669"/>
    <property type="project" value="UniProtKB-KW"/>
</dbReference>
<dbReference type="GO" id="GO:0005975">
    <property type="term" value="P:carbohydrate metabolic process"/>
    <property type="evidence" value="ECO:0007669"/>
    <property type="project" value="InterPro"/>
</dbReference>
<name>A0A550C2M5_9AGAR</name>
<keyword evidence="2" id="KW-0732">Signal</keyword>
<dbReference type="PANTHER" id="PTHR33886:SF11">
    <property type="entry name" value="WALL GLYCOSYL HYDROLASE YTER, PUTATIVE (AFU_ORTHOLOGUE AFUA_2G14630)-RELATED"/>
    <property type="match status" value="1"/>
</dbReference>
<keyword evidence="1 3" id="KW-0378">Hydrolase</keyword>
<dbReference type="SUPFAM" id="SSF48208">
    <property type="entry name" value="Six-hairpin glycosidases"/>
    <property type="match status" value="1"/>
</dbReference>
<dbReference type="STRING" id="97359.A0A550C2M5"/>
<accession>A0A550C2M5</accession>
<sequence length="404" mass="44545">MLTRALALTSLLSCASYAAAHPTSRSVSAAPSSYAIWAADSAIARGQGHGLDSDGNVQLSYEHGELQWALRLLYESTGNETYYDYIVSGATNIIEDDGSVLDYVPEENQLDSIRVGPTFLYLYETTGDEKWKTAADTLRAQLDVHPRTEEGQFWHKTRYPEQGWLDGIYMGDIFYAQYTAQLEPDNITAWDDINLQFELMYDNTLQSTAANNTNIGLLYHGYDYSQAQTWASSDRGHSPEIWDRAMGWYMMALVDTLDIVPADSTAHATLLSQLTDLAPKVVAAADPDAGVWWLVMSQPGREGNYFESSGAAMFVYALLKGVREGYVADADGSIVAAVSKAYEYMVDNWVEDAGDGTMNWEATVSVGSLSGASDFDYYISVDTVENDLKGLAAFLLASIEYEQL</sequence>
<dbReference type="AlphaFoldDB" id="A0A550C2M5"/>